<keyword evidence="3" id="KW-1185">Reference proteome</keyword>
<dbReference type="AlphaFoldDB" id="A0A2M9BH41"/>
<evidence type="ECO:0000256" key="1">
    <source>
        <dbReference type="SAM" id="Phobius"/>
    </source>
</evidence>
<keyword evidence="1" id="KW-0472">Membrane</keyword>
<keyword evidence="1" id="KW-0812">Transmembrane</keyword>
<protein>
    <submittedName>
        <fullName evidence="2">Uncharacterized protein</fullName>
    </submittedName>
</protein>
<reference evidence="2 3" key="1">
    <citation type="submission" date="2017-11" db="EMBL/GenBank/DDBJ databases">
        <title>Genomic Encyclopedia of Archaeal and Bacterial Type Strains, Phase II (KMG-II): From Individual Species to Whole Genera.</title>
        <authorList>
            <person name="Goeker M."/>
        </authorList>
    </citation>
    <scope>NUCLEOTIDE SEQUENCE [LARGE SCALE GENOMIC DNA]</scope>
    <source>
        <strain evidence="2 3">DSM 27763</strain>
    </source>
</reference>
<gene>
    <name evidence="2" type="ORF">CLV56_1480</name>
</gene>
<feature type="transmembrane region" description="Helical" evidence="1">
    <location>
        <begin position="70"/>
        <end position="91"/>
    </location>
</feature>
<evidence type="ECO:0000313" key="2">
    <source>
        <dbReference type="EMBL" id="PJJ57253.1"/>
    </source>
</evidence>
<comment type="caution">
    <text evidence="2">The sequence shown here is derived from an EMBL/GenBank/DDBJ whole genome shotgun (WGS) entry which is preliminary data.</text>
</comment>
<accession>A0A2M9BH41</accession>
<dbReference type="Proteomes" id="UP000230842">
    <property type="component" value="Unassembled WGS sequence"/>
</dbReference>
<name>A0A2M9BH41_9ACTN</name>
<dbReference type="EMBL" id="PGEZ01000001">
    <property type="protein sequence ID" value="PJJ57253.1"/>
    <property type="molecule type" value="Genomic_DNA"/>
</dbReference>
<feature type="transmembrane region" description="Helical" evidence="1">
    <location>
        <begin position="35"/>
        <end position="58"/>
    </location>
</feature>
<organism evidence="2 3">
    <name type="scientific">Mumia flava</name>
    <dbReference type="NCBI Taxonomy" id="1348852"/>
    <lineage>
        <taxon>Bacteria</taxon>
        <taxon>Bacillati</taxon>
        <taxon>Actinomycetota</taxon>
        <taxon>Actinomycetes</taxon>
        <taxon>Propionibacteriales</taxon>
        <taxon>Nocardioidaceae</taxon>
        <taxon>Mumia</taxon>
    </lineage>
</organism>
<evidence type="ECO:0000313" key="3">
    <source>
        <dbReference type="Proteomes" id="UP000230842"/>
    </source>
</evidence>
<keyword evidence="1" id="KW-1133">Transmembrane helix</keyword>
<dbReference type="SUPFAM" id="SSF81321">
    <property type="entry name" value="Family A G protein-coupled receptor-like"/>
    <property type="match status" value="1"/>
</dbReference>
<sequence length="108" mass="11848">MAPPHRRRSVAEEIDDGTAIGEVYVRSLVRSQFRLAVGVTLALAATLGILPLVFLVLSDLGTISWGPLPVPWWLLGVAPYPVLLVLGYVVVRRSAHHERAFADLVERP</sequence>
<dbReference type="RefSeq" id="WP_245857679.1">
    <property type="nucleotide sequence ID" value="NZ_PGEZ01000001.1"/>
</dbReference>
<proteinExistence type="predicted"/>